<name>A0ABW2EMT4_9BACI</name>
<dbReference type="RefSeq" id="WP_204709548.1">
    <property type="nucleotide sequence ID" value="NZ_JBHSZV010000032.1"/>
</dbReference>
<evidence type="ECO:0000313" key="1">
    <source>
        <dbReference type="EMBL" id="MFC7062678.1"/>
    </source>
</evidence>
<dbReference type="EMBL" id="JBHSZV010000032">
    <property type="protein sequence ID" value="MFC7062678.1"/>
    <property type="molecule type" value="Genomic_DNA"/>
</dbReference>
<proteinExistence type="predicted"/>
<keyword evidence="2" id="KW-1185">Reference proteome</keyword>
<protein>
    <submittedName>
        <fullName evidence="1">Uncharacterized protein</fullName>
    </submittedName>
</protein>
<accession>A0ABW2EMT4</accession>
<reference evidence="2" key="1">
    <citation type="journal article" date="2019" name="Int. J. Syst. Evol. Microbiol.">
        <title>The Global Catalogue of Microorganisms (GCM) 10K type strain sequencing project: providing services to taxonomists for standard genome sequencing and annotation.</title>
        <authorList>
            <consortium name="The Broad Institute Genomics Platform"/>
            <consortium name="The Broad Institute Genome Sequencing Center for Infectious Disease"/>
            <person name="Wu L."/>
            <person name="Ma J."/>
        </authorList>
    </citation>
    <scope>NUCLEOTIDE SEQUENCE [LARGE SCALE GENOMIC DNA]</scope>
    <source>
        <strain evidence="2">CGMCC 4.1621</strain>
    </source>
</reference>
<evidence type="ECO:0000313" key="2">
    <source>
        <dbReference type="Proteomes" id="UP001596410"/>
    </source>
</evidence>
<dbReference type="Proteomes" id="UP001596410">
    <property type="component" value="Unassembled WGS sequence"/>
</dbReference>
<sequence>MDAIKISHYKNEFLSFYQQAALNSRETDRFSIWKKYYGFNPYVKEDSSDQLAKEMLEMAYPKYEEALHRIESFHPNESEIYNLLSLIREELCAFEPMQLSIVFFVGDFETDPFIEKEVNESFTLYFPIEIEYTPSLLANELAKVIHLNQSKLNPISIKNIAHVIFLEGLALHTTHQVTPSEFNDSNLYPWMAKCRQEPTRIMMNILPHLRRTDYKAMYSFTKGTGASGYINEAGFVGWVVTKHLLESEYTLADLQMVGEDQTTSLIEQALYQVMEETKYIQSQE</sequence>
<gene>
    <name evidence="1" type="ORF">ACFQIC_12520</name>
</gene>
<comment type="caution">
    <text evidence="1">The sequence shown here is derived from an EMBL/GenBank/DDBJ whole genome shotgun (WGS) entry which is preliminary data.</text>
</comment>
<organism evidence="1 2">
    <name type="scientific">Halobacillus seohaensis</name>
    <dbReference type="NCBI Taxonomy" id="447421"/>
    <lineage>
        <taxon>Bacteria</taxon>
        <taxon>Bacillati</taxon>
        <taxon>Bacillota</taxon>
        <taxon>Bacilli</taxon>
        <taxon>Bacillales</taxon>
        <taxon>Bacillaceae</taxon>
        <taxon>Halobacillus</taxon>
    </lineage>
</organism>